<gene>
    <name evidence="6" type="ORF">PDM29_13690</name>
</gene>
<evidence type="ECO:0000256" key="3">
    <source>
        <dbReference type="ARBA" id="ARBA00022989"/>
    </source>
</evidence>
<evidence type="ECO:0000313" key="6">
    <source>
        <dbReference type="EMBL" id="WNH51409.1"/>
    </source>
</evidence>
<keyword evidence="4 5" id="KW-0472">Membrane</keyword>
<feature type="transmembrane region" description="Helical" evidence="5">
    <location>
        <begin position="7"/>
        <end position="26"/>
    </location>
</feature>
<organism evidence="6 7">
    <name type="scientific">Stenotrophomonas oahuensis</name>
    <dbReference type="NCBI Taxonomy" id="3003271"/>
    <lineage>
        <taxon>Bacteria</taxon>
        <taxon>Pseudomonadati</taxon>
        <taxon>Pseudomonadota</taxon>
        <taxon>Gammaproteobacteria</taxon>
        <taxon>Lysobacterales</taxon>
        <taxon>Lysobacteraceae</taxon>
        <taxon>Stenotrophomonas</taxon>
    </lineage>
</organism>
<name>A0ABY9YKJ9_9GAMM</name>
<sequence>MGTEVQMLGWSIVLGLVQLLVADFAVTRERGLAWNVSARDGEAPPPGKVAARLLRVQANFMETFPFFAAAVLAVVLTQRQDGLTALAAQVYFWARLVYVPLYAAGIPVLRSAVWMVSLAGIVLMVWALLRDLG</sequence>
<feature type="transmembrane region" description="Helical" evidence="5">
    <location>
        <begin position="56"/>
        <end position="76"/>
    </location>
</feature>
<evidence type="ECO:0000256" key="2">
    <source>
        <dbReference type="ARBA" id="ARBA00022692"/>
    </source>
</evidence>
<feature type="transmembrane region" description="Helical" evidence="5">
    <location>
        <begin position="111"/>
        <end position="129"/>
    </location>
</feature>
<protein>
    <submittedName>
        <fullName evidence="6">MAPEG family protein</fullName>
    </submittedName>
</protein>
<dbReference type="PANTHER" id="PTHR35371">
    <property type="entry name" value="INNER MEMBRANE PROTEIN"/>
    <property type="match status" value="1"/>
</dbReference>
<evidence type="ECO:0000256" key="1">
    <source>
        <dbReference type="ARBA" id="ARBA00004370"/>
    </source>
</evidence>
<comment type="subcellular location">
    <subcellularLocation>
        <location evidence="1">Membrane</location>
    </subcellularLocation>
</comment>
<dbReference type="Pfam" id="PF01124">
    <property type="entry name" value="MAPEG"/>
    <property type="match status" value="1"/>
</dbReference>
<evidence type="ECO:0000256" key="4">
    <source>
        <dbReference type="ARBA" id="ARBA00023136"/>
    </source>
</evidence>
<dbReference type="EMBL" id="CP115541">
    <property type="protein sequence ID" value="WNH51409.1"/>
    <property type="molecule type" value="Genomic_DNA"/>
</dbReference>
<evidence type="ECO:0000256" key="5">
    <source>
        <dbReference type="SAM" id="Phobius"/>
    </source>
</evidence>
<keyword evidence="7" id="KW-1185">Reference proteome</keyword>
<dbReference type="Gene3D" id="1.20.120.550">
    <property type="entry name" value="Membrane associated eicosanoid/glutathione metabolism-like domain"/>
    <property type="match status" value="1"/>
</dbReference>
<proteinExistence type="predicted"/>
<accession>A0ABY9YKJ9</accession>
<dbReference type="SUPFAM" id="SSF161084">
    <property type="entry name" value="MAPEG domain-like"/>
    <property type="match status" value="1"/>
</dbReference>
<keyword evidence="3 5" id="KW-1133">Transmembrane helix</keyword>
<keyword evidence="2 5" id="KW-0812">Transmembrane</keyword>
<feature type="transmembrane region" description="Helical" evidence="5">
    <location>
        <begin position="83"/>
        <end position="105"/>
    </location>
</feature>
<reference evidence="6 7" key="1">
    <citation type="submission" date="2022-12" db="EMBL/GenBank/DDBJ databases">
        <title>Two new species, Stenotrophomonas aracearum and Stenotrophomonas oahuensis, isolated from Anthurium (Araceae family) in Hawaii.</title>
        <authorList>
            <person name="Chunag S.C."/>
            <person name="Dobhal S."/>
            <person name="Alvarez A."/>
            <person name="Arif M."/>
        </authorList>
    </citation>
    <scope>NUCLEOTIDE SEQUENCE [LARGE SCALE GENOMIC DNA]</scope>
    <source>
        <strain evidence="6 7">A5586</strain>
    </source>
</reference>
<dbReference type="InterPro" id="IPR023352">
    <property type="entry name" value="MAPEG-like_dom_sf"/>
</dbReference>
<dbReference type="Proteomes" id="UP001302072">
    <property type="component" value="Chromosome"/>
</dbReference>
<dbReference type="PANTHER" id="PTHR35371:SF1">
    <property type="entry name" value="BLR7753 PROTEIN"/>
    <property type="match status" value="1"/>
</dbReference>
<dbReference type="RefSeq" id="WP_311190654.1">
    <property type="nucleotide sequence ID" value="NZ_CP115541.1"/>
</dbReference>
<dbReference type="InterPro" id="IPR001129">
    <property type="entry name" value="Membr-assoc_MAPEG"/>
</dbReference>
<evidence type="ECO:0000313" key="7">
    <source>
        <dbReference type="Proteomes" id="UP001302072"/>
    </source>
</evidence>